<evidence type="ECO:0000256" key="6">
    <source>
        <dbReference type="ARBA" id="ARBA00023118"/>
    </source>
</evidence>
<proteinExistence type="inferred from homology"/>
<comment type="subunit">
    <text evidence="9 10">Homodimer, forms a heterotetramer with a Cas2 homodimer.</text>
</comment>
<accession>A0ABR7EEA0</accession>
<keyword evidence="3 10" id="KW-0255">Endonuclease</keyword>
<feature type="binding site" evidence="10">
    <location>
        <position position="165"/>
    </location>
    <ligand>
        <name>Mn(2+)</name>
        <dbReference type="ChEBI" id="CHEBI:29035"/>
    </ligand>
</feature>
<comment type="similarity">
    <text evidence="10">Belongs to the CRISPR-associated endonuclease Cas1 family.</text>
</comment>
<evidence type="ECO:0000256" key="7">
    <source>
        <dbReference type="ARBA" id="ARBA00023125"/>
    </source>
</evidence>
<dbReference type="EMBL" id="JACOON010000003">
    <property type="protein sequence ID" value="MBC5648108.1"/>
    <property type="molecule type" value="Genomic_DNA"/>
</dbReference>
<keyword evidence="7 10" id="KW-0238">DNA-binding</keyword>
<keyword evidence="4 10" id="KW-0378">Hydrolase</keyword>
<evidence type="ECO:0000256" key="3">
    <source>
        <dbReference type="ARBA" id="ARBA00022759"/>
    </source>
</evidence>
<organism evidence="11 12">
    <name type="scientific">Christensenella tenuis</name>
    <dbReference type="NCBI Taxonomy" id="2763033"/>
    <lineage>
        <taxon>Bacteria</taxon>
        <taxon>Bacillati</taxon>
        <taxon>Bacillota</taxon>
        <taxon>Clostridia</taxon>
        <taxon>Christensenellales</taxon>
        <taxon>Christensenellaceae</taxon>
        <taxon>Christensenella</taxon>
    </lineage>
</organism>
<keyword evidence="2 10" id="KW-0479">Metal-binding</keyword>
<dbReference type="Proteomes" id="UP000606889">
    <property type="component" value="Unassembled WGS sequence"/>
</dbReference>
<dbReference type="PANTHER" id="PTHR34353">
    <property type="entry name" value="CRISPR-ASSOCIATED ENDONUCLEASE CAS1 1"/>
    <property type="match status" value="1"/>
</dbReference>
<dbReference type="RefSeq" id="WP_186857625.1">
    <property type="nucleotide sequence ID" value="NZ_JACOON010000003.1"/>
</dbReference>
<evidence type="ECO:0000313" key="12">
    <source>
        <dbReference type="Proteomes" id="UP000606889"/>
    </source>
</evidence>
<dbReference type="Pfam" id="PF01867">
    <property type="entry name" value="Cas_Cas1"/>
    <property type="match status" value="1"/>
</dbReference>
<evidence type="ECO:0000256" key="1">
    <source>
        <dbReference type="ARBA" id="ARBA00022722"/>
    </source>
</evidence>
<evidence type="ECO:0000256" key="8">
    <source>
        <dbReference type="ARBA" id="ARBA00023211"/>
    </source>
</evidence>
<dbReference type="HAMAP" id="MF_01470">
    <property type="entry name" value="Cas1"/>
    <property type="match status" value="1"/>
</dbReference>
<keyword evidence="12" id="KW-1185">Reference proteome</keyword>
<dbReference type="EC" id="3.1.-.-" evidence="10"/>
<evidence type="ECO:0000313" key="11">
    <source>
        <dbReference type="EMBL" id="MBC5648108.1"/>
    </source>
</evidence>
<dbReference type="GO" id="GO:0004519">
    <property type="term" value="F:endonuclease activity"/>
    <property type="evidence" value="ECO:0007669"/>
    <property type="project" value="UniProtKB-KW"/>
</dbReference>
<dbReference type="InterPro" id="IPR042211">
    <property type="entry name" value="CRISPR-assoc_Cas1_N"/>
</dbReference>
<evidence type="ECO:0000256" key="2">
    <source>
        <dbReference type="ARBA" id="ARBA00022723"/>
    </source>
</evidence>
<dbReference type="InterPro" id="IPR002729">
    <property type="entry name" value="CRISPR-assoc_Cas1"/>
</dbReference>
<evidence type="ECO:0000256" key="10">
    <source>
        <dbReference type="HAMAP-Rule" id="MF_01470"/>
    </source>
</evidence>
<sequence length="342" mass="39444">MRKLLNVLFVVQPDSRVNLDADNVCVYIDGEVALRVPLLNLEQIVLFNYFGATPQLLGECVKRKISVSFLNEYGKYLGTFHGESSGNVLLRREQYRIADDTRAVNYARSFIFGKLHNQKWVMERGVRDYSLRLDAELLKKQSEFISSQLKQVLEIDNEEKLRAIEGNAAHRYFLAFDELILQNKKFFALRNRNRRPPTDAVNAMLSFAYTLLASECRHALEVVGLDSYVGFLHADRPGRASLALDLMEELRPHYADRFVLSLINRGEINEADFEFQSSGAVYLSISARKRFLSAWQNRKKEEITHPFLKEKVEWGLVPYCQALLLARAIRGDLDGYPPFLWK</sequence>
<feature type="binding site" evidence="10">
    <location>
        <position position="248"/>
    </location>
    <ligand>
        <name>Mn(2+)</name>
        <dbReference type="ChEBI" id="CHEBI:29035"/>
    </ligand>
</feature>
<evidence type="ECO:0000256" key="4">
    <source>
        <dbReference type="ARBA" id="ARBA00022801"/>
    </source>
</evidence>
<dbReference type="Gene3D" id="3.100.10.20">
    <property type="entry name" value="CRISPR-associated endonuclease Cas1, N-terminal domain"/>
    <property type="match status" value="1"/>
</dbReference>
<dbReference type="NCBIfam" id="TIGR03640">
    <property type="entry name" value="cas1_DVULG"/>
    <property type="match status" value="1"/>
</dbReference>
<evidence type="ECO:0000256" key="9">
    <source>
        <dbReference type="ARBA" id="ARBA00038592"/>
    </source>
</evidence>
<dbReference type="NCBIfam" id="TIGR00287">
    <property type="entry name" value="cas1"/>
    <property type="match status" value="1"/>
</dbReference>
<dbReference type="InterPro" id="IPR019856">
    <property type="entry name" value="CRISPR-assoc_Cas1_DVULG"/>
</dbReference>
<gene>
    <name evidence="11" type="primary">cas1c</name>
    <name evidence="10" type="synonym">cas1</name>
    <name evidence="11" type="ORF">H8S18_07135</name>
</gene>
<comment type="caution">
    <text evidence="11">The sequence shown here is derived from an EMBL/GenBank/DDBJ whole genome shotgun (WGS) entry which is preliminary data.</text>
</comment>
<comment type="function">
    <text evidence="10">CRISPR (clustered regularly interspaced short palindromic repeat), is an adaptive immune system that provides protection against mobile genetic elements (viruses, transposable elements and conjugative plasmids). CRISPR clusters contain spacers, sequences complementary to antecedent mobile elements, and target invading nucleic acids. CRISPR clusters are transcribed and processed into CRISPR RNA (crRNA). Acts as a dsDNA endonuclease. Involved in the integration of spacer DNA into the CRISPR cassette.</text>
</comment>
<dbReference type="PANTHER" id="PTHR34353:SF2">
    <property type="entry name" value="CRISPR-ASSOCIATED ENDONUCLEASE CAS1 1"/>
    <property type="match status" value="1"/>
</dbReference>
<keyword evidence="5 10" id="KW-0460">Magnesium</keyword>
<feature type="binding site" evidence="10">
    <location>
        <position position="233"/>
    </location>
    <ligand>
        <name>Mn(2+)</name>
        <dbReference type="ChEBI" id="CHEBI:29035"/>
    </ligand>
</feature>
<dbReference type="Gene3D" id="1.20.120.920">
    <property type="entry name" value="CRISPR-associated endonuclease Cas1, C-terminal domain"/>
    <property type="match status" value="1"/>
</dbReference>
<evidence type="ECO:0000256" key="5">
    <source>
        <dbReference type="ARBA" id="ARBA00022842"/>
    </source>
</evidence>
<keyword evidence="8 10" id="KW-0464">Manganese</keyword>
<comment type="cofactor">
    <cofactor evidence="10">
        <name>Mg(2+)</name>
        <dbReference type="ChEBI" id="CHEBI:18420"/>
    </cofactor>
    <cofactor evidence="10">
        <name>Mn(2+)</name>
        <dbReference type="ChEBI" id="CHEBI:29035"/>
    </cofactor>
</comment>
<dbReference type="InterPro" id="IPR050646">
    <property type="entry name" value="Cas1"/>
</dbReference>
<name>A0ABR7EEA0_9FIRM</name>
<protein>
    <recommendedName>
        <fullName evidence="10">CRISPR-associated endonuclease Cas1</fullName>
        <ecNumber evidence="10">3.1.-.-</ecNumber>
    </recommendedName>
</protein>
<dbReference type="InterPro" id="IPR042206">
    <property type="entry name" value="CRISPR-assoc_Cas1_C"/>
</dbReference>
<keyword evidence="6 10" id="KW-0051">Antiviral defense</keyword>
<reference evidence="11 12" key="1">
    <citation type="submission" date="2020-08" db="EMBL/GenBank/DDBJ databases">
        <title>Genome public.</title>
        <authorList>
            <person name="Liu C."/>
            <person name="Sun Q."/>
        </authorList>
    </citation>
    <scope>NUCLEOTIDE SEQUENCE [LARGE SCALE GENOMIC DNA]</scope>
    <source>
        <strain evidence="11 12">NSJ-35</strain>
    </source>
</reference>
<keyword evidence="1 10" id="KW-0540">Nuclease</keyword>